<dbReference type="GO" id="GO:0016740">
    <property type="term" value="F:transferase activity"/>
    <property type="evidence" value="ECO:0007669"/>
    <property type="project" value="UniProtKB-KW"/>
</dbReference>
<organism evidence="9 10">
    <name type="scientific">Tsuneonella deserti</name>
    <dbReference type="NCBI Taxonomy" id="2035528"/>
    <lineage>
        <taxon>Bacteria</taxon>
        <taxon>Pseudomonadati</taxon>
        <taxon>Pseudomonadota</taxon>
        <taxon>Alphaproteobacteria</taxon>
        <taxon>Sphingomonadales</taxon>
        <taxon>Erythrobacteraceae</taxon>
        <taxon>Tsuneonella</taxon>
    </lineage>
</organism>
<dbReference type="InterPro" id="IPR003838">
    <property type="entry name" value="ABC3_permease_C"/>
</dbReference>
<dbReference type="Proteomes" id="UP000619041">
    <property type="component" value="Unassembled WGS sequence"/>
</dbReference>
<comment type="subcellular location">
    <subcellularLocation>
        <location evidence="1">Cell membrane</location>
        <topology evidence="1">Multi-pass membrane protein</topology>
    </subcellularLocation>
</comment>
<gene>
    <name evidence="9" type="ORF">GCM10011515_07350</name>
</gene>
<reference evidence="10" key="1">
    <citation type="journal article" date="2019" name="Int. J. Syst. Evol. Microbiol.">
        <title>The Global Catalogue of Microorganisms (GCM) 10K type strain sequencing project: providing services to taxonomists for standard genome sequencing and annotation.</title>
        <authorList>
            <consortium name="The Broad Institute Genomics Platform"/>
            <consortium name="The Broad Institute Genome Sequencing Center for Infectious Disease"/>
            <person name="Wu L."/>
            <person name="Ma J."/>
        </authorList>
    </citation>
    <scope>NUCLEOTIDE SEQUENCE [LARGE SCALE GENOMIC DNA]</scope>
    <source>
        <strain evidence="10">CGMCC 1.15959</strain>
    </source>
</reference>
<evidence type="ECO:0000313" key="10">
    <source>
        <dbReference type="Proteomes" id="UP000619041"/>
    </source>
</evidence>
<feature type="transmembrane region" description="Helical" evidence="6">
    <location>
        <begin position="420"/>
        <end position="442"/>
    </location>
</feature>
<evidence type="ECO:0000259" key="8">
    <source>
        <dbReference type="Pfam" id="PF12704"/>
    </source>
</evidence>
<sequence length="836" mass="86460">MSWAMAWRIARRDLSARFRGLRLLLVCLFLGTGALAAIGTLTGTIERQLADRGREFLGADLQVSLWQRAPTAEELAALRALGRVSGGTRMQAMASTASAAAPVELKAVDGRWPLYGRATLQDGRTVGAPPAGQAWVAQGAADRLGLRVGDSFVLGTKRLEVGGLIGNEPDRLGEGFQLGPTVIVRAGVPESAGLTAPGAMYRSKTNLALANGTDPQAAEAALKKRFPAAGFEIRTRDNGAPGVDRFVGRMGEFLTLVGLAALVIAGIGIGGGVSSYLDARRQGIATLKVLGATSSDIARIYALEIGAAALVGSLAGIGAGVAITPLLARALSGLLPVGDGIVFAPGALLTALAYGLLVALVFAAPPLLRARRFPAMALMRERVSPLGADRTALVPVVLGLAAIAALALSTAKQPLLTAGFLGGAALALALLAALGFGIRRLASRLPRPRDPLWRAALANLHRPGAATGTLVTALGFGLSAFVLLAAVQTSIDGTIAKRVPAQAPDYFVLDLPKDGVRPFTALVERAAPGSQVRAVPALRGAILAYGPRDRMTRVADLGDDLPDGAWALRGERGLTYADAVPPGNTLTAGQWWPKNYTGEPLVSVDEDLAKAIGLEVGDYLTIGVLGVERQARVASLRRIDWQTMGFNYVLVFSPNTLAGAPHNMAATIELPDGAAKGELLRKLVEAFPSSSVIETGPVLVQARDLLDQVGLATLAAASVAVLAGLAVLLGAIAAARAQRIYDTVILRVLGASRRQVMVLALVEYGALAAVLALVALALGLAAAWGVVTQLFDFEWLPAWDAVLAVLGGGLALVVGFALAGALPLLRAKPAQALREL</sequence>
<feature type="transmembrane region" description="Helical" evidence="6">
    <location>
        <begin position="343"/>
        <end position="368"/>
    </location>
</feature>
<evidence type="ECO:0000256" key="4">
    <source>
        <dbReference type="ARBA" id="ARBA00022989"/>
    </source>
</evidence>
<dbReference type="InterPro" id="IPR038766">
    <property type="entry name" value="Membrane_comp_ABC_pdt"/>
</dbReference>
<keyword evidence="9" id="KW-0808">Transferase</keyword>
<accession>A0ABQ1S1J0</accession>
<keyword evidence="5 6" id="KW-0472">Membrane</keyword>
<dbReference type="EMBL" id="BMKL01000001">
    <property type="protein sequence ID" value="GGD90260.1"/>
    <property type="molecule type" value="Genomic_DNA"/>
</dbReference>
<dbReference type="PANTHER" id="PTHR30287">
    <property type="entry name" value="MEMBRANE COMPONENT OF PREDICTED ABC SUPERFAMILY METABOLITE UPTAKE TRANSPORTER"/>
    <property type="match status" value="1"/>
</dbReference>
<dbReference type="PANTHER" id="PTHR30287:SF1">
    <property type="entry name" value="INNER MEMBRANE PROTEIN"/>
    <property type="match status" value="1"/>
</dbReference>
<evidence type="ECO:0000313" key="9">
    <source>
        <dbReference type="EMBL" id="GGD90260.1"/>
    </source>
</evidence>
<evidence type="ECO:0000256" key="3">
    <source>
        <dbReference type="ARBA" id="ARBA00022692"/>
    </source>
</evidence>
<feature type="domain" description="ABC3 transporter permease C-terminal" evidence="7">
    <location>
        <begin position="257"/>
        <end position="374"/>
    </location>
</feature>
<comment type="caution">
    <text evidence="9">The sequence shown here is derived from an EMBL/GenBank/DDBJ whole genome shotgun (WGS) entry which is preliminary data.</text>
</comment>
<feature type="transmembrane region" description="Helical" evidence="6">
    <location>
        <begin position="756"/>
        <end position="781"/>
    </location>
</feature>
<name>A0ABQ1S1J0_9SPHN</name>
<dbReference type="InterPro" id="IPR025857">
    <property type="entry name" value="MacB_PCD"/>
</dbReference>
<protein>
    <submittedName>
        <fullName evidence="9">Glycosyl transferase family 1</fullName>
    </submittedName>
</protein>
<keyword evidence="10" id="KW-1185">Reference proteome</keyword>
<dbReference type="Pfam" id="PF12704">
    <property type="entry name" value="MacB_PCD"/>
    <property type="match status" value="1"/>
</dbReference>
<keyword evidence="2" id="KW-1003">Cell membrane</keyword>
<feature type="transmembrane region" description="Helical" evidence="6">
    <location>
        <begin position="801"/>
        <end position="825"/>
    </location>
</feature>
<proteinExistence type="predicted"/>
<evidence type="ECO:0000256" key="1">
    <source>
        <dbReference type="ARBA" id="ARBA00004651"/>
    </source>
</evidence>
<evidence type="ECO:0000256" key="2">
    <source>
        <dbReference type="ARBA" id="ARBA00022475"/>
    </source>
</evidence>
<evidence type="ECO:0000259" key="7">
    <source>
        <dbReference type="Pfam" id="PF02687"/>
    </source>
</evidence>
<feature type="domain" description="ABC3 transporter permease C-terminal" evidence="7">
    <location>
        <begin position="716"/>
        <end position="828"/>
    </location>
</feature>
<keyword evidence="3 6" id="KW-0812">Transmembrane</keyword>
<feature type="domain" description="MacB-like periplasmic core" evidence="8">
    <location>
        <begin position="25"/>
        <end position="224"/>
    </location>
</feature>
<dbReference type="Pfam" id="PF02687">
    <property type="entry name" value="FtsX"/>
    <property type="match status" value="2"/>
</dbReference>
<feature type="transmembrane region" description="Helical" evidence="6">
    <location>
        <begin position="300"/>
        <end position="323"/>
    </location>
</feature>
<evidence type="ECO:0000256" key="5">
    <source>
        <dbReference type="ARBA" id="ARBA00023136"/>
    </source>
</evidence>
<feature type="transmembrane region" description="Helical" evidence="6">
    <location>
        <begin position="388"/>
        <end position="408"/>
    </location>
</feature>
<evidence type="ECO:0000256" key="6">
    <source>
        <dbReference type="SAM" id="Phobius"/>
    </source>
</evidence>
<feature type="transmembrane region" description="Helical" evidence="6">
    <location>
        <begin position="253"/>
        <end position="279"/>
    </location>
</feature>
<feature type="transmembrane region" description="Helical" evidence="6">
    <location>
        <begin position="709"/>
        <end position="735"/>
    </location>
</feature>
<keyword evidence="4 6" id="KW-1133">Transmembrane helix</keyword>
<feature type="transmembrane region" description="Helical" evidence="6">
    <location>
        <begin position="463"/>
        <end position="487"/>
    </location>
</feature>